<reference evidence="1" key="1">
    <citation type="submission" date="2022-10" db="EMBL/GenBank/DDBJ databases">
        <title>Complete Genome of Trichothecium roseum strain YXFP-22015, a Plant Pathogen Isolated from Citrus.</title>
        <authorList>
            <person name="Wang Y."/>
            <person name="Zhu L."/>
        </authorList>
    </citation>
    <scope>NUCLEOTIDE SEQUENCE</scope>
    <source>
        <strain evidence="1">YXFP-22015</strain>
    </source>
</reference>
<dbReference type="EMBL" id="CM047943">
    <property type="protein sequence ID" value="KAI9899945.1"/>
    <property type="molecule type" value="Genomic_DNA"/>
</dbReference>
<protein>
    <submittedName>
        <fullName evidence="1">Uncharacterized protein</fullName>
    </submittedName>
</protein>
<evidence type="ECO:0000313" key="1">
    <source>
        <dbReference type="EMBL" id="KAI9899945.1"/>
    </source>
</evidence>
<dbReference type="Proteomes" id="UP001163324">
    <property type="component" value="Chromosome 4"/>
</dbReference>
<comment type="caution">
    <text evidence="1">The sequence shown here is derived from an EMBL/GenBank/DDBJ whole genome shotgun (WGS) entry which is preliminary data.</text>
</comment>
<keyword evidence="2" id="KW-1185">Reference proteome</keyword>
<accession>A0ACC0V209</accession>
<sequence length="363" mass="39586">MNPPPSTPAPRRFLLPKRATQVPASQAQPTPSQSATAARFQSTPKFTSTPRFAVAGGSSVTKPTPLHVEDLDDDDDRVRDSEEDEGVEEEVDAERRDKRHRVRSDSIEVELDESGTSQDVGEEEEQEGEENTLPAEPHYASNNVLSASDWSRSPPSREAKRRKLSISPSPEALPLQTKPDPLVSPYGSLNAAEDSEEAASEEGDASSDIDDMNSDTEPAAKQPTFRPAPRFKPLDYTLPDSLPVAFSPQRRGAKYLSNGLAATLQGWLSDVKGWEGEDRPAESTFLVTITEVRAGRRMYLTHARPQGETQTKRLVLAGEGELTGLGDRADVVVGSVIKVTGPLWDAEIEGVSWIVACNWCVQT</sequence>
<proteinExistence type="predicted"/>
<organism evidence="1 2">
    <name type="scientific">Trichothecium roseum</name>
    <dbReference type="NCBI Taxonomy" id="47278"/>
    <lineage>
        <taxon>Eukaryota</taxon>
        <taxon>Fungi</taxon>
        <taxon>Dikarya</taxon>
        <taxon>Ascomycota</taxon>
        <taxon>Pezizomycotina</taxon>
        <taxon>Sordariomycetes</taxon>
        <taxon>Hypocreomycetidae</taxon>
        <taxon>Hypocreales</taxon>
        <taxon>Hypocreales incertae sedis</taxon>
        <taxon>Trichothecium</taxon>
    </lineage>
</organism>
<gene>
    <name evidence="1" type="ORF">N3K66_004207</name>
</gene>
<name>A0ACC0V209_9HYPO</name>
<evidence type="ECO:0000313" key="2">
    <source>
        <dbReference type="Proteomes" id="UP001163324"/>
    </source>
</evidence>